<dbReference type="SUPFAM" id="SSF63491">
    <property type="entry name" value="BAG domain"/>
    <property type="match status" value="1"/>
</dbReference>
<protein>
    <recommendedName>
        <fullName evidence="2">BAG domain-containing protein</fullName>
    </recommendedName>
</protein>
<dbReference type="GO" id="GO:0005829">
    <property type="term" value="C:cytosol"/>
    <property type="evidence" value="ECO:0007669"/>
    <property type="project" value="TreeGrafter"/>
</dbReference>
<dbReference type="SMART" id="SM00264">
    <property type="entry name" value="BAG"/>
    <property type="match status" value="1"/>
</dbReference>
<dbReference type="PANTHER" id="PTHR12329">
    <property type="entry name" value="BCL2-ASSOCIATED ATHANOGENE"/>
    <property type="match status" value="1"/>
</dbReference>
<feature type="domain" description="BAG" evidence="2">
    <location>
        <begin position="1"/>
        <end position="70"/>
    </location>
</feature>
<gene>
    <name evidence="3" type="primary">ORF53056</name>
</gene>
<accession>A0A0B6ZA51</accession>
<dbReference type="InterPro" id="IPR003103">
    <property type="entry name" value="BAG_domain"/>
</dbReference>
<dbReference type="EMBL" id="HACG01017961">
    <property type="protein sequence ID" value="CEK64826.1"/>
    <property type="molecule type" value="Transcribed_RNA"/>
</dbReference>
<dbReference type="PANTHER" id="PTHR12329:SF5">
    <property type="entry name" value="STARVIN, ISOFORM E"/>
    <property type="match status" value="1"/>
</dbReference>
<dbReference type="PROSITE" id="PS51035">
    <property type="entry name" value="BAG"/>
    <property type="match status" value="1"/>
</dbReference>
<dbReference type="GO" id="GO:0000774">
    <property type="term" value="F:adenyl-nucleotide exchange factor activity"/>
    <property type="evidence" value="ECO:0007669"/>
    <property type="project" value="TreeGrafter"/>
</dbReference>
<dbReference type="InterPro" id="IPR039773">
    <property type="entry name" value="BAG_chaperone_regulator"/>
</dbReference>
<dbReference type="GO" id="GO:0051087">
    <property type="term" value="F:protein-folding chaperone binding"/>
    <property type="evidence" value="ECO:0007669"/>
    <property type="project" value="InterPro"/>
</dbReference>
<reference evidence="3" key="1">
    <citation type="submission" date="2014-12" db="EMBL/GenBank/DDBJ databases">
        <title>Insight into the proteome of Arion vulgaris.</title>
        <authorList>
            <person name="Aradska J."/>
            <person name="Bulat T."/>
            <person name="Smidak R."/>
            <person name="Sarate P."/>
            <person name="Gangsoo J."/>
            <person name="Sialana F."/>
            <person name="Bilban M."/>
            <person name="Lubec G."/>
        </authorList>
    </citation>
    <scope>NUCLEOTIDE SEQUENCE</scope>
    <source>
        <tissue evidence="3">Skin</tissue>
    </source>
</reference>
<organism evidence="3">
    <name type="scientific">Arion vulgaris</name>
    <dbReference type="NCBI Taxonomy" id="1028688"/>
    <lineage>
        <taxon>Eukaryota</taxon>
        <taxon>Metazoa</taxon>
        <taxon>Spiralia</taxon>
        <taxon>Lophotrochozoa</taxon>
        <taxon>Mollusca</taxon>
        <taxon>Gastropoda</taxon>
        <taxon>Heterobranchia</taxon>
        <taxon>Euthyneura</taxon>
        <taxon>Panpulmonata</taxon>
        <taxon>Eupulmonata</taxon>
        <taxon>Stylommatophora</taxon>
        <taxon>Helicina</taxon>
        <taxon>Arionoidea</taxon>
        <taxon>Arionidae</taxon>
        <taxon>Arion</taxon>
    </lineage>
</organism>
<dbReference type="GO" id="GO:0005634">
    <property type="term" value="C:nucleus"/>
    <property type="evidence" value="ECO:0007669"/>
    <property type="project" value="TreeGrafter"/>
</dbReference>
<dbReference type="Pfam" id="PF02179">
    <property type="entry name" value="BAG"/>
    <property type="match status" value="1"/>
</dbReference>
<sequence length="92" mass="10353">MSEVKGFEEQVNTFKGVKKDKEYRYLEEMLTRSLLKLDSVESGSYESVRQARKQAVRYIEAAIGLLELKSLASVAETSGNSNDSLNIEQMDA</sequence>
<dbReference type="AlphaFoldDB" id="A0A0B6ZA51"/>
<keyword evidence="1" id="KW-0143">Chaperone</keyword>
<dbReference type="Gene3D" id="1.20.58.120">
    <property type="entry name" value="BAG domain"/>
    <property type="match status" value="1"/>
</dbReference>
<evidence type="ECO:0000256" key="1">
    <source>
        <dbReference type="ARBA" id="ARBA00023186"/>
    </source>
</evidence>
<dbReference type="GO" id="GO:0016020">
    <property type="term" value="C:membrane"/>
    <property type="evidence" value="ECO:0007669"/>
    <property type="project" value="TreeGrafter"/>
</dbReference>
<evidence type="ECO:0000313" key="3">
    <source>
        <dbReference type="EMBL" id="CEK64826.1"/>
    </source>
</evidence>
<proteinExistence type="predicted"/>
<evidence type="ECO:0000259" key="2">
    <source>
        <dbReference type="PROSITE" id="PS51035"/>
    </source>
</evidence>
<dbReference type="InterPro" id="IPR036533">
    <property type="entry name" value="BAG_dom_sf"/>
</dbReference>
<dbReference type="GO" id="GO:0050821">
    <property type="term" value="P:protein stabilization"/>
    <property type="evidence" value="ECO:0007669"/>
    <property type="project" value="TreeGrafter"/>
</dbReference>
<name>A0A0B6ZA51_9EUPU</name>